<sequence length="127" mass="14100">MRSALSEKSLRSTFPAKETLGRGSIGCNTRQFTKYQHRQATVVAITRHQKCVVVTSGGDTPQSPCASIFATTMLACGILPTRHRVRGIYFRHYNARLWDTTNPPPCKGHIFSPLQCSLVGYYQPATV</sequence>
<proteinExistence type="predicted"/>
<evidence type="ECO:0000313" key="1">
    <source>
        <dbReference type="EMBL" id="KAJ8866751.1"/>
    </source>
</evidence>
<name>A0ABQ9G2P2_9NEOP</name>
<comment type="caution">
    <text evidence="1">The sequence shown here is derived from an EMBL/GenBank/DDBJ whole genome shotgun (WGS) entry which is preliminary data.</text>
</comment>
<evidence type="ECO:0000313" key="2">
    <source>
        <dbReference type="Proteomes" id="UP001159363"/>
    </source>
</evidence>
<dbReference type="EMBL" id="JARBHB010000016">
    <property type="protein sequence ID" value="KAJ8866751.1"/>
    <property type="molecule type" value="Genomic_DNA"/>
</dbReference>
<accession>A0ABQ9G2P2</accession>
<keyword evidence="2" id="KW-1185">Reference proteome</keyword>
<dbReference type="Proteomes" id="UP001159363">
    <property type="component" value="Chromosome 15"/>
</dbReference>
<gene>
    <name evidence="1" type="ORF">PR048_032612</name>
</gene>
<organism evidence="1 2">
    <name type="scientific">Dryococelus australis</name>
    <dbReference type="NCBI Taxonomy" id="614101"/>
    <lineage>
        <taxon>Eukaryota</taxon>
        <taxon>Metazoa</taxon>
        <taxon>Ecdysozoa</taxon>
        <taxon>Arthropoda</taxon>
        <taxon>Hexapoda</taxon>
        <taxon>Insecta</taxon>
        <taxon>Pterygota</taxon>
        <taxon>Neoptera</taxon>
        <taxon>Polyneoptera</taxon>
        <taxon>Phasmatodea</taxon>
        <taxon>Verophasmatodea</taxon>
        <taxon>Anareolatae</taxon>
        <taxon>Phasmatidae</taxon>
        <taxon>Eurycanthinae</taxon>
        <taxon>Dryococelus</taxon>
    </lineage>
</organism>
<reference evidence="1 2" key="1">
    <citation type="submission" date="2023-02" db="EMBL/GenBank/DDBJ databases">
        <title>LHISI_Scaffold_Assembly.</title>
        <authorList>
            <person name="Stuart O.P."/>
            <person name="Cleave R."/>
            <person name="Magrath M.J.L."/>
            <person name="Mikheyev A.S."/>
        </authorList>
    </citation>
    <scope>NUCLEOTIDE SEQUENCE [LARGE SCALE GENOMIC DNA]</scope>
    <source>
        <strain evidence="1">Daus_M_001</strain>
        <tissue evidence="1">Leg muscle</tissue>
    </source>
</reference>
<protein>
    <submittedName>
        <fullName evidence="1">Uncharacterized protein</fullName>
    </submittedName>
</protein>